<reference evidence="1" key="1">
    <citation type="submission" date="2021-04" db="EMBL/GenBank/DDBJ databases">
        <title>novel species isolated from subtropical streams in China.</title>
        <authorList>
            <person name="Lu H."/>
        </authorList>
    </citation>
    <scope>NUCLEOTIDE SEQUENCE</scope>
    <source>
        <strain evidence="1">LFS511W</strain>
    </source>
</reference>
<keyword evidence="2" id="KW-1185">Reference proteome</keyword>
<dbReference type="EMBL" id="JAGSPN010000007">
    <property type="protein sequence ID" value="MBR7782737.1"/>
    <property type="molecule type" value="Genomic_DNA"/>
</dbReference>
<name>A0A941DNE2_9BURK</name>
<proteinExistence type="predicted"/>
<protein>
    <submittedName>
        <fullName evidence="1">Uncharacterized protein</fullName>
    </submittedName>
</protein>
<evidence type="ECO:0000313" key="1">
    <source>
        <dbReference type="EMBL" id="MBR7782737.1"/>
    </source>
</evidence>
<dbReference type="AlphaFoldDB" id="A0A941DNE2"/>
<sequence>MFDLLLKVLMPCLISVERGADVIGMLFAIVRWRCTGLPVWRSVFVWPFV</sequence>
<dbReference type="Proteomes" id="UP000680067">
    <property type="component" value="Unassembled WGS sequence"/>
</dbReference>
<organism evidence="1 2">
    <name type="scientific">Undibacterium luofuense</name>
    <dbReference type="NCBI Taxonomy" id="2828733"/>
    <lineage>
        <taxon>Bacteria</taxon>
        <taxon>Pseudomonadati</taxon>
        <taxon>Pseudomonadota</taxon>
        <taxon>Betaproteobacteria</taxon>
        <taxon>Burkholderiales</taxon>
        <taxon>Oxalobacteraceae</taxon>
        <taxon>Undibacterium</taxon>
    </lineage>
</organism>
<accession>A0A941DNE2</accession>
<gene>
    <name evidence="1" type="ORF">KDM89_11330</name>
</gene>
<comment type="caution">
    <text evidence="1">The sequence shown here is derived from an EMBL/GenBank/DDBJ whole genome shotgun (WGS) entry which is preliminary data.</text>
</comment>
<evidence type="ECO:0000313" key="2">
    <source>
        <dbReference type="Proteomes" id="UP000680067"/>
    </source>
</evidence>